<reference evidence="12 13" key="1">
    <citation type="submission" date="2018-01" db="EMBL/GenBank/DDBJ databases">
        <title>Genomic Encyclopedia of Archaeal and Bacterial Type Strains, Phase II (KMG-II): from individual species to whole genera.</title>
        <authorList>
            <person name="Goeker M."/>
        </authorList>
    </citation>
    <scope>NUCLEOTIDE SEQUENCE [LARGE SCALE GENOMIC DNA]</scope>
    <source>
        <strain evidence="12 13">DSM 17023</strain>
    </source>
</reference>
<comment type="similarity">
    <text evidence="1 9">Belongs to the peptidase S11 family.</text>
</comment>
<evidence type="ECO:0000256" key="9">
    <source>
        <dbReference type="RuleBase" id="RU004016"/>
    </source>
</evidence>
<name>A0A2S3ULT1_9HYPH</name>
<dbReference type="GO" id="GO:0009002">
    <property type="term" value="F:serine-type D-Ala-D-Ala carboxypeptidase activity"/>
    <property type="evidence" value="ECO:0007669"/>
    <property type="project" value="InterPro"/>
</dbReference>
<feature type="active site" description="Acyl-ester intermediate" evidence="7">
    <location>
        <position position="86"/>
    </location>
</feature>
<proteinExistence type="inferred from homology"/>
<protein>
    <submittedName>
        <fullName evidence="12">D-alanyl-D-alanine carboxypeptidase-like protein</fullName>
    </submittedName>
</protein>
<keyword evidence="12" id="KW-0121">Carboxypeptidase</keyword>
<keyword evidence="6" id="KW-0961">Cell wall biogenesis/degradation</keyword>
<dbReference type="AlphaFoldDB" id="A0A2S3ULT1"/>
<dbReference type="GO" id="GO:0009252">
    <property type="term" value="P:peptidoglycan biosynthetic process"/>
    <property type="evidence" value="ECO:0007669"/>
    <property type="project" value="UniProtKB-KW"/>
</dbReference>
<feature type="domain" description="Peptidase S11 D-alanyl-D-alanine carboxypeptidase A N-terminal" evidence="11">
    <location>
        <begin position="60"/>
        <end position="278"/>
    </location>
</feature>
<dbReference type="RefSeq" id="WP_103224790.1">
    <property type="nucleotide sequence ID" value="NZ_PPCN01000012.1"/>
</dbReference>
<dbReference type="Proteomes" id="UP000236959">
    <property type="component" value="Unassembled WGS sequence"/>
</dbReference>
<sequence>MRWTAHLKMTAAIGLAVLLAACQTAQPPSGSAQAPSSAAVQTASLPVVSYAPAAAVERGYSALVVNAATGEELYAVDADAARYPASLTKMMTLYLLFEAVSEGRYSLSSPLTVSATAASQPPAKLGLKAGSTITVEQAARALAVKSANDVAVTIAENLAGSEAAFARQMTQQARALGLSRTRFVNATGLPDPAQVTTARDMATLGLALKRRFPQYASYYRAKSFSYGGRTFRATNNLLGKVPGVDGLKTGYIRMSGYNLVATADRGGKGLIVVVIGGKSEAARDKEVTRLIEAHF</sequence>
<dbReference type="GO" id="GO:0008360">
    <property type="term" value="P:regulation of cell shape"/>
    <property type="evidence" value="ECO:0007669"/>
    <property type="project" value="UniProtKB-KW"/>
</dbReference>
<evidence type="ECO:0000256" key="5">
    <source>
        <dbReference type="ARBA" id="ARBA00022984"/>
    </source>
</evidence>
<feature type="active site" evidence="7">
    <location>
        <position position="146"/>
    </location>
</feature>
<dbReference type="GO" id="GO:0071555">
    <property type="term" value="P:cell wall organization"/>
    <property type="evidence" value="ECO:0007669"/>
    <property type="project" value="UniProtKB-KW"/>
</dbReference>
<evidence type="ECO:0000256" key="4">
    <source>
        <dbReference type="ARBA" id="ARBA00022960"/>
    </source>
</evidence>
<dbReference type="SUPFAM" id="SSF56601">
    <property type="entry name" value="beta-lactamase/transpeptidase-like"/>
    <property type="match status" value="1"/>
</dbReference>
<keyword evidence="3" id="KW-0378">Hydrolase</keyword>
<dbReference type="PANTHER" id="PTHR21581">
    <property type="entry name" value="D-ALANYL-D-ALANINE CARBOXYPEPTIDASE"/>
    <property type="match status" value="1"/>
</dbReference>
<comment type="caution">
    <text evidence="12">The sequence shown here is derived from an EMBL/GenBank/DDBJ whole genome shotgun (WGS) entry which is preliminary data.</text>
</comment>
<evidence type="ECO:0000313" key="12">
    <source>
        <dbReference type="EMBL" id="POF28664.1"/>
    </source>
</evidence>
<dbReference type="OrthoDB" id="9795979at2"/>
<dbReference type="InterPro" id="IPR012338">
    <property type="entry name" value="Beta-lactam/transpept-like"/>
</dbReference>
<evidence type="ECO:0000259" key="11">
    <source>
        <dbReference type="Pfam" id="PF00768"/>
    </source>
</evidence>
<feature type="active site" description="Proton acceptor" evidence="7">
    <location>
        <position position="89"/>
    </location>
</feature>
<dbReference type="InterPro" id="IPR018044">
    <property type="entry name" value="Peptidase_S11"/>
</dbReference>
<feature type="signal peptide" evidence="10">
    <location>
        <begin position="1"/>
        <end position="25"/>
    </location>
</feature>
<evidence type="ECO:0000256" key="2">
    <source>
        <dbReference type="ARBA" id="ARBA00022729"/>
    </source>
</evidence>
<dbReference type="EMBL" id="PPCN01000012">
    <property type="protein sequence ID" value="POF28664.1"/>
    <property type="molecule type" value="Genomic_DNA"/>
</dbReference>
<dbReference type="GO" id="GO:0006508">
    <property type="term" value="P:proteolysis"/>
    <property type="evidence" value="ECO:0007669"/>
    <property type="project" value="InterPro"/>
</dbReference>
<accession>A0A2S3ULT1</accession>
<keyword evidence="5" id="KW-0573">Peptidoglycan synthesis</keyword>
<evidence type="ECO:0000313" key="13">
    <source>
        <dbReference type="Proteomes" id="UP000236959"/>
    </source>
</evidence>
<dbReference type="Pfam" id="PF00768">
    <property type="entry name" value="Peptidase_S11"/>
    <property type="match status" value="1"/>
</dbReference>
<dbReference type="Gene3D" id="3.40.710.10">
    <property type="entry name" value="DD-peptidase/beta-lactamase superfamily"/>
    <property type="match status" value="1"/>
</dbReference>
<evidence type="ECO:0000256" key="10">
    <source>
        <dbReference type="SAM" id="SignalP"/>
    </source>
</evidence>
<dbReference type="PANTHER" id="PTHR21581:SF6">
    <property type="entry name" value="TRAFFICKING PROTEIN PARTICLE COMPLEX SUBUNIT 12"/>
    <property type="match status" value="1"/>
</dbReference>
<keyword evidence="12" id="KW-0645">Protease</keyword>
<feature type="chain" id="PRO_5015410365" evidence="10">
    <location>
        <begin position="26"/>
        <end position="295"/>
    </location>
</feature>
<evidence type="ECO:0000256" key="6">
    <source>
        <dbReference type="ARBA" id="ARBA00023316"/>
    </source>
</evidence>
<feature type="binding site" evidence="8">
    <location>
        <position position="248"/>
    </location>
    <ligand>
        <name>substrate</name>
    </ligand>
</feature>
<evidence type="ECO:0000256" key="1">
    <source>
        <dbReference type="ARBA" id="ARBA00007164"/>
    </source>
</evidence>
<keyword evidence="4" id="KW-0133">Cell shape</keyword>
<gene>
    <name evidence="12" type="ORF">CLV41_11278</name>
</gene>
<organism evidence="12 13">
    <name type="scientific">Roseibium marinum</name>
    <dbReference type="NCBI Taxonomy" id="281252"/>
    <lineage>
        <taxon>Bacteria</taxon>
        <taxon>Pseudomonadati</taxon>
        <taxon>Pseudomonadota</taxon>
        <taxon>Alphaproteobacteria</taxon>
        <taxon>Hyphomicrobiales</taxon>
        <taxon>Stappiaceae</taxon>
        <taxon>Roseibium</taxon>
    </lineage>
</organism>
<evidence type="ECO:0000256" key="8">
    <source>
        <dbReference type="PIRSR" id="PIRSR618044-2"/>
    </source>
</evidence>
<evidence type="ECO:0000256" key="7">
    <source>
        <dbReference type="PIRSR" id="PIRSR618044-1"/>
    </source>
</evidence>
<keyword evidence="13" id="KW-1185">Reference proteome</keyword>
<evidence type="ECO:0000256" key="3">
    <source>
        <dbReference type="ARBA" id="ARBA00022801"/>
    </source>
</evidence>
<dbReference type="InterPro" id="IPR001967">
    <property type="entry name" value="Peptidase_S11_N"/>
</dbReference>
<dbReference type="PRINTS" id="PR00725">
    <property type="entry name" value="DADACBPTASE1"/>
</dbReference>
<keyword evidence="2 10" id="KW-0732">Signal</keyword>
<dbReference type="PROSITE" id="PS51257">
    <property type="entry name" value="PROKAR_LIPOPROTEIN"/>
    <property type="match status" value="1"/>
</dbReference>